<name>A0ABN7XCM0_GIGMA</name>
<dbReference type="EMBL" id="CAJVQB010114165">
    <property type="protein sequence ID" value="CAG8852606.1"/>
    <property type="molecule type" value="Genomic_DNA"/>
</dbReference>
<sequence>ENDLLPNKRYFEARKEILLWNGIRRYYNSYVPEIGFAICFSYNKLIYVGQQTKNIGNYNHIGIEKHWPIHCTGNSFCNNAIKKIEHAREVGQKIRACTIIQRKFIEYYYRPDSLFASELAQHYKLLWVVREKMLQYYELCKLDEIIPSKKQNPFASRHLFRLLVAGISESGKMSM</sequence>
<feature type="non-terminal residue" evidence="1">
    <location>
        <position position="175"/>
    </location>
</feature>
<reference evidence="1 2" key="1">
    <citation type="submission" date="2021-06" db="EMBL/GenBank/DDBJ databases">
        <authorList>
            <person name="Kallberg Y."/>
            <person name="Tangrot J."/>
            <person name="Rosling A."/>
        </authorList>
    </citation>
    <scope>NUCLEOTIDE SEQUENCE [LARGE SCALE GENOMIC DNA]</scope>
    <source>
        <strain evidence="1 2">120-4 pot B 10/14</strain>
    </source>
</reference>
<feature type="non-terminal residue" evidence="1">
    <location>
        <position position="1"/>
    </location>
</feature>
<evidence type="ECO:0000313" key="2">
    <source>
        <dbReference type="Proteomes" id="UP000789901"/>
    </source>
</evidence>
<evidence type="ECO:0000313" key="1">
    <source>
        <dbReference type="EMBL" id="CAG8852606.1"/>
    </source>
</evidence>
<comment type="caution">
    <text evidence="1">The sequence shown here is derived from an EMBL/GenBank/DDBJ whole genome shotgun (WGS) entry which is preliminary data.</text>
</comment>
<organism evidence="1 2">
    <name type="scientific">Gigaspora margarita</name>
    <dbReference type="NCBI Taxonomy" id="4874"/>
    <lineage>
        <taxon>Eukaryota</taxon>
        <taxon>Fungi</taxon>
        <taxon>Fungi incertae sedis</taxon>
        <taxon>Mucoromycota</taxon>
        <taxon>Glomeromycotina</taxon>
        <taxon>Glomeromycetes</taxon>
        <taxon>Diversisporales</taxon>
        <taxon>Gigasporaceae</taxon>
        <taxon>Gigaspora</taxon>
    </lineage>
</organism>
<proteinExistence type="predicted"/>
<gene>
    <name evidence="1" type="ORF">GMARGA_LOCUS41427</name>
</gene>
<keyword evidence="2" id="KW-1185">Reference proteome</keyword>
<dbReference type="Proteomes" id="UP000789901">
    <property type="component" value="Unassembled WGS sequence"/>
</dbReference>
<protein>
    <submittedName>
        <fullName evidence="1">23731_t:CDS:1</fullName>
    </submittedName>
</protein>
<accession>A0ABN7XCM0</accession>